<dbReference type="PANTHER" id="PTHR47634:SF9">
    <property type="entry name" value="PROTEIN KINASE DOMAIN-CONTAINING PROTEIN-RELATED"/>
    <property type="match status" value="1"/>
</dbReference>
<dbReference type="OrthoDB" id="5979581at2759"/>
<sequence length="441" mass="49092">MSPPDSPRIPAFPEEDLRQEGDDIPGYFPLLLGGSLPDNGRFIVVRKLGWGRYSNVWLAKDQRDDTFVALKILTREGTDALTAPGARQRSDELRMLEKISTADAQHAGHAHLAAFHGSFEVSSRLGVHLCVVTEVLAPSIADYRTAAGPDPYTAAPCARIPIGQVKRLTKHVLQALWYLHEVCGIVHADIKHDNIVLRPKDVPARVAEALVDDPSCHYGSASMISIASPPAIPVKSQPISLGRNTAWPLHPEEMDVVLVDFGHSHWVDRHFQEQIQPFALQAPEVVLGYPWGPSADIWNLGCIIAEWIFGFVLFDIPSPREWNEPWDRETELLALMTEILDVKFGDDFLRGCTRRDEFFNGDGSWKTFSPGEDREVLTLDALIQKLALQSQTESESGGTPMPLDDAEVKKTISFLRRCMQLNPGERSSARELLEDGWLEGV</sequence>
<feature type="binding site" evidence="9">
    <location>
        <position position="71"/>
    </location>
    <ligand>
        <name>ATP</name>
        <dbReference type="ChEBI" id="CHEBI:30616"/>
    </ligand>
</feature>
<evidence type="ECO:0000313" key="12">
    <source>
        <dbReference type="EMBL" id="KAG5164035.1"/>
    </source>
</evidence>
<comment type="catalytic activity">
    <reaction evidence="8">
        <text>L-seryl-[protein] + ATP = O-phospho-L-seryl-[protein] + ADP + H(+)</text>
        <dbReference type="Rhea" id="RHEA:17989"/>
        <dbReference type="Rhea" id="RHEA-COMP:9863"/>
        <dbReference type="Rhea" id="RHEA-COMP:11604"/>
        <dbReference type="ChEBI" id="CHEBI:15378"/>
        <dbReference type="ChEBI" id="CHEBI:29999"/>
        <dbReference type="ChEBI" id="CHEBI:30616"/>
        <dbReference type="ChEBI" id="CHEBI:83421"/>
        <dbReference type="ChEBI" id="CHEBI:456216"/>
        <dbReference type="EC" id="2.7.11.1"/>
    </reaction>
</comment>
<dbReference type="InterPro" id="IPR011009">
    <property type="entry name" value="Kinase-like_dom_sf"/>
</dbReference>
<evidence type="ECO:0000256" key="2">
    <source>
        <dbReference type="ARBA" id="ARBA00022527"/>
    </source>
</evidence>
<feature type="domain" description="Protein kinase" evidence="11">
    <location>
        <begin position="42"/>
        <end position="438"/>
    </location>
</feature>
<dbReference type="InterPro" id="IPR008271">
    <property type="entry name" value="Ser/Thr_kinase_AS"/>
</dbReference>
<dbReference type="InterPro" id="IPR051334">
    <property type="entry name" value="SRPK"/>
</dbReference>
<dbReference type="PANTHER" id="PTHR47634">
    <property type="entry name" value="PROTEIN KINASE DOMAIN-CONTAINING PROTEIN-RELATED"/>
    <property type="match status" value="1"/>
</dbReference>
<dbReference type="Pfam" id="PF00069">
    <property type="entry name" value="Pkinase"/>
    <property type="match status" value="2"/>
</dbReference>
<evidence type="ECO:0000256" key="3">
    <source>
        <dbReference type="ARBA" id="ARBA00022679"/>
    </source>
</evidence>
<evidence type="ECO:0000256" key="6">
    <source>
        <dbReference type="ARBA" id="ARBA00022840"/>
    </source>
</evidence>
<keyword evidence="6 9" id="KW-0067">ATP-binding</keyword>
<reference evidence="12" key="1">
    <citation type="submission" date="2021-02" db="EMBL/GenBank/DDBJ databases">
        <title>Psilocybe cubensis genome.</title>
        <authorList>
            <person name="Mckernan K.J."/>
            <person name="Crawford S."/>
            <person name="Trippe A."/>
            <person name="Kane L.T."/>
            <person name="Mclaughlin S."/>
        </authorList>
    </citation>
    <scope>NUCLEOTIDE SEQUENCE [LARGE SCALE GENOMIC DNA]</scope>
    <source>
        <strain evidence="12">MGC-MH-2018</strain>
    </source>
</reference>
<comment type="catalytic activity">
    <reaction evidence="7">
        <text>L-threonyl-[protein] + ATP = O-phospho-L-threonyl-[protein] + ADP + H(+)</text>
        <dbReference type="Rhea" id="RHEA:46608"/>
        <dbReference type="Rhea" id="RHEA-COMP:11060"/>
        <dbReference type="Rhea" id="RHEA-COMP:11605"/>
        <dbReference type="ChEBI" id="CHEBI:15378"/>
        <dbReference type="ChEBI" id="CHEBI:30013"/>
        <dbReference type="ChEBI" id="CHEBI:30616"/>
        <dbReference type="ChEBI" id="CHEBI:61977"/>
        <dbReference type="ChEBI" id="CHEBI:456216"/>
        <dbReference type="EC" id="2.7.11.1"/>
    </reaction>
</comment>
<dbReference type="Gene3D" id="3.30.200.20">
    <property type="entry name" value="Phosphorylase Kinase, domain 1"/>
    <property type="match status" value="1"/>
</dbReference>
<dbReference type="PROSITE" id="PS00107">
    <property type="entry name" value="PROTEIN_KINASE_ATP"/>
    <property type="match status" value="1"/>
</dbReference>
<evidence type="ECO:0000256" key="5">
    <source>
        <dbReference type="ARBA" id="ARBA00022777"/>
    </source>
</evidence>
<dbReference type="PROSITE" id="PS00108">
    <property type="entry name" value="PROTEIN_KINASE_ST"/>
    <property type="match status" value="1"/>
</dbReference>
<dbReference type="AlphaFoldDB" id="A0A8H7XM03"/>
<evidence type="ECO:0000256" key="8">
    <source>
        <dbReference type="ARBA" id="ARBA00048679"/>
    </source>
</evidence>
<dbReference type="EMBL" id="JAFIQS010000013">
    <property type="protein sequence ID" value="KAG5164035.1"/>
    <property type="molecule type" value="Genomic_DNA"/>
</dbReference>
<evidence type="ECO:0000256" key="10">
    <source>
        <dbReference type="RuleBase" id="RU000304"/>
    </source>
</evidence>
<evidence type="ECO:0000256" key="7">
    <source>
        <dbReference type="ARBA" id="ARBA00047899"/>
    </source>
</evidence>
<keyword evidence="4 9" id="KW-0547">Nucleotide-binding</keyword>
<dbReference type="GO" id="GO:0050684">
    <property type="term" value="P:regulation of mRNA processing"/>
    <property type="evidence" value="ECO:0007669"/>
    <property type="project" value="TreeGrafter"/>
</dbReference>
<evidence type="ECO:0000256" key="9">
    <source>
        <dbReference type="PROSITE-ProRule" id="PRU10141"/>
    </source>
</evidence>
<organism evidence="12">
    <name type="scientific">Psilocybe cubensis</name>
    <name type="common">Psychedelic mushroom</name>
    <name type="synonym">Stropharia cubensis</name>
    <dbReference type="NCBI Taxonomy" id="181762"/>
    <lineage>
        <taxon>Eukaryota</taxon>
        <taxon>Fungi</taxon>
        <taxon>Dikarya</taxon>
        <taxon>Basidiomycota</taxon>
        <taxon>Agaricomycotina</taxon>
        <taxon>Agaricomycetes</taxon>
        <taxon>Agaricomycetidae</taxon>
        <taxon>Agaricales</taxon>
        <taxon>Agaricineae</taxon>
        <taxon>Strophariaceae</taxon>
        <taxon>Psilocybe</taxon>
    </lineage>
</organism>
<evidence type="ECO:0000259" key="11">
    <source>
        <dbReference type="PROSITE" id="PS50011"/>
    </source>
</evidence>
<comment type="similarity">
    <text evidence="10">Belongs to the protein kinase superfamily.</text>
</comment>
<proteinExistence type="inferred from homology"/>
<dbReference type="GO" id="GO:0000245">
    <property type="term" value="P:spliceosomal complex assembly"/>
    <property type="evidence" value="ECO:0007669"/>
    <property type="project" value="TreeGrafter"/>
</dbReference>
<accession>A0A8H7XM03</accession>
<keyword evidence="5" id="KW-0418">Kinase</keyword>
<dbReference type="GO" id="GO:0004674">
    <property type="term" value="F:protein serine/threonine kinase activity"/>
    <property type="evidence" value="ECO:0007669"/>
    <property type="project" value="UniProtKB-KW"/>
</dbReference>
<evidence type="ECO:0000256" key="1">
    <source>
        <dbReference type="ARBA" id="ARBA00012513"/>
    </source>
</evidence>
<evidence type="ECO:0000256" key="4">
    <source>
        <dbReference type="ARBA" id="ARBA00022741"/>
    </source>
</evidence>
<dbReference type="InterPro" id="IPR000719">
    <property type="entry name" value="Prot_kinase_dom"/>
</dbReference>
<comment type="caution">
    <text evidence="12">The sequence shown here is derived from an EMBL/GenBank/DDBJ whole genome shotgun (WGS) entry which is preliminary data.</text>
</comment>
<protein>
    <recommendedName>
        <fullName evidence="1">non-specific serine/threonine protein kinase</fullName>
        <ecNumber evidence="1">2.7.11.1</ecNumber>
    </recommendedName>
</protein>
<keyword evidence="2 10" id="KW-0723">Serine/threonine-protein kinase</keyword>
<dbReference type="InterPro" id="IPR017441">
    <property type="entry name" value="Protein_kinase_ATP_BS"/>
</dbReference>
<dbReference type="SMART" id="SM00220">
    <property type="entry name" value="S_TKc"/>
    <property type="match status" value="1"/>
</dbReference>
<dbReference type="PROSITE" id="PS50011">
    <property type="entry name" value="PROTEIN_KINASE_DOM"/>
    <property type="match status" value="1"/>
</dbReference>
<gene>
    <name evidence="12" type="ORF">JR316_011232</name>
</gene>
<name>A0A8H7XM03_PSICU</name>
<dbReference type="GO" id="GO:0005524">
    <property type="term" value="F:ATP binding"/>
    <property type="evidence" value="ECO:0007669"/>
    <property type="project" value="UniProtKB-UniRule"/>
</dbReference>
<dbReference type="SUPFAM" id="SSF56112">
    <property type="entry name" value="Protein kinase-like (PK-like)"/>
    <property type="match status" value="1"/>
</dbReference>
<dbReference type="Gene3D" id="1.10.510.10">
    <property type="entry name" value="Transferase(Phosphotransferase) domain 1"/>
    <property type="match status" value="1"/>
</dbReference>
<keyword evidence="3" id="KW-0808">Transferase</keyword>
<dbReference type="EC" id="2.7.11.1" evidence="1"/>